<dbReference type="GO" id="GO:0005524">
    <property type="term" value="F:ATP binding"/>
    <property type="evidence" value="ECO:0007669"/>
    <property type="project" value="UniProtKB-KW"/>
</dbReference>
<dbReference type="Pfam" id="PF17759">
    <property type="entry name" value="tRNA_synthFbeta"/>
    <property type="match status" value="1"/>
</dbReference>
<comment type="cofactor">
    <cofactor evidence="1">
        <name>Mg(2+)</name>
        <dbReference type="ChEBI" id="CHEBI:18420"/>
    </cofactor>
</comment>
<keyword evidence="10" id="KW-0460">Magnesium</keyword>
<evidence type="ECO:0000256" key="4">
    <source>
        <dbReference type="ARBA" id="ARBA00012814"/>
    </source>
</evidence>
<dbReference type="FunCoup" id="Q5CVP2">
    <property type="interactions" value="459"/>
</dbReference>
<evidence type="ECO:0000313" key="16">
    <source>
        <dbReference type="Proteomes" id="UP000006726"/>
    </source>
</evidence>
<dbReference type="PANTHER" id="PTHR10947">
    <property type="entry name" value="PHENYLALANYL-TRNA SYNTHETASE BETA CHAIN AND LEUCINE-RICH REPEAT-CONTAINING PROTEIN 47"/>
    <property type="match status" value="1"/>
</dbReference>
<comment type="similarity">
    <text evidence="3">Belongs to the phenylalanyl-tRNA synthetase beta subunit family. Type 2 subfamily.</text>
</comment>
<keyword evidence="5" id="KW-0963">Cytoplasm</keyword>
<dbReference type="GO" id="GO:0009328">
    <property type="term" value="C:phenylalanine-tRNA ligase complex"/>
    <property type="evidence" value="ECO:0007669"/>
    <property type="project" value="TreeGrafter"/>
</dbReference>
<keyword evidence="16" id="KW-1185">Reference proteome</keyword>
<dbReference type="InterPro" id="IPR004531">
    <property type="entry name" value="Phe-tRNA-synth_IIc_bsu_arc_euk"/>
</dbReference>
<dbReference type="Gene3D" id="3.30.56.10">
    <property type="match status" value="2"/>
</dbReference>
<dbReference type="GO" id="GO:0004826">
    <property type="term" value="F:phenylalanine-tRNA ligase activity"/>
    <property type="evidence" value="ECO:0007669"/>
    <property type="project" value="UniProtKB-EC"/>
</dbReference>
<evidence type="ECO:0000256" key="2">
    <source>
        <dbReference type="ARBA" id="ARBA00004496"/>
    </source>
</evidence>
<dbReference type="InterPro" id="IPR020825">
    <property type="entry name" value="Phe-tRNA_synthase-like_B3/B4"/>
</dbReference>
<dbReference type="Proteomes" id="UP000006726">
    <property type="component" value="Chromosome 8"/>
</dbReference>
<dbReference type="Gene3D" id="3.50.40.10">
    <property type="entry name" value="Phenylalanyl-trna Synthetase, Chain B, domain 3"/>
    <property type="match status" value="1"/>
</dbReference>
<comment type="caution">
    <text evidence="15">The sequence shown here is derived from an EMBL/GenBank/DDBJ whole genome shotgun (WGS) entry which is preliminary data.</text>
</comment>
<evidence type="ECO:0000256" key="11">
    <source>
        <dbReference type="ARBA" id="ARBA00022917"/>
    </source>
</evidence>
<name>Q5CVP2_CRYPI</name>
<dbReference type="Pfam" id="PF03484">
    <property type="entry name" value="B5"/>
    <property type="match status" value="1"/>
</dbReference>
<dbReference type="OMA" id="FPGRCAN"/>
<evidence type="ECO:0000256" key="12">
    <source>
        <dbReference type="ARBA" id="ARBA00023146"/>
    </source>
</evidence>
<reference evidence="15 16" key="1">
    <citation type="journal article" date="2004" name="Science">
        <title>Complete genome sequence of the apicomplexan, Cryptosporidium parvum.</title>
        <authorList>
            <person name="Abrahamsen M.S."/>
            <person name="Templeton T.J."/>
            <person name="Enomoto S."/>
            <person name="Abrahante J.E."/>
            <person name="Zhu G."/>
            <person name="Lancto C.A."/>
            <person name="Deng M."/>
            <person name="Liu C."/>
            <person name="Widmer G."/>
            <person name="Tzipori S."/>
            <person name="Buck G.A."/>
            <person name="Xu P."/>
            <person name="Bankier A.T."/>
            <person name="Dear P.H."/>
            <person name="Konfortov B.A."/>
            <person name="Spriggs H.F."/>
            <person name="Iyer L."/>
            <person name="Anantharaman V."/>
            <person name="Aravind L."/>
            <person name="Kapur V."/>
        </authorList>
    </citation>
    <scope>NUCLEOTIDE SEQUENCE [LARGE SCALE GENOMIC DNA]</scope>
    <source>
        <strain evidence="16">Iowa II</strain>
    </source>
</reference>
<keyword evidence="7" id="KW-0479">Metal-binding</keyword>
<dbReference type="GO" id="GO:0006432">
    <property type="term" value="P:phenylalanyl-tRNA aminoacylation"/>
    <property type="evidence" value="ECO:0007669"/>
    <property type="project" value="InterPro"/>
</dbReference>
<evidence type="ECO:0000256" key="6">
    <source>
        <dbReference type="ARBA" id="ARBA00022598"/>
    </source>
</evidence>
<keyword evidence="11" id="KW-0648">Protein biosynthesis</keyword>
<evidence type="ECO:0000259" key="14">
    <source>
        <dbReference type="PROSITE" id="PS51483"/>
    </source>
</evidence>
<dbReference type="SMART" id="SM00873">
    <property type="entry name" value="B3_4"/>
    <property type="match status" value="1"/>
</dbReference>
<keyword evidence="9" id="KW-0067">ATP-binding</keyword>
<evidence type="ECO:0000256" key="9">
    <source>
        <dbReference type="ARBA" id="ARBA00022840"/>
    </source>
</evidence>
<dbReference type="Pfam" id="PF03483">
    <property type="entry name" value="B3_4"/>
    <property type="match status" value="1"/>
</dbReference>
<dbReference type="SUPFAM" id="SSF46955">
    <property type="entry name" value="Putative DNA-binding domain"/>
    <property type="match status" value="2"/>
</dbReference>
<dbReference type="SMART" id="SM00874">
    <property type="entry name" value="B5"/>
    <property type="match status" value="1"/>
</dbReference>
<comment type="subcellular location">
    <subcellularLocation>
        <location evidence="2">Cytoplasm</location>
    </subcellularLocation>
</comment>
<dbReference type="GeneID" id="3374616"/>
<dbReference type="InterPro" id="IPR009061">
    <property type="entry name" value="DNA-bd_dom_put_sf"/>
</dbReference>
<dbReference type="GO" id="GO:0003723">
    <property type="term" value="F:RNA binding"/>
    <property type="evidence" value="ECO:0007669"/>
    <property type="project" value="InterPro"/>
</dbReference>
<organism evidence="15 16">
    <name type="scientific">Cryptosporidium parvum (strain Iowa II)</name>
    <dbReference type="NCBI Taxonomy" id="353152"/>
    <lineage>
        <taxon>Eukaryota</taxon>
        <taxon>Sar</taxon>
        <taxon>Alveolata</taxon>
        <taxon>Apicomplexa</taxon>
        <taxon>Conoidasida</taxon>
        <taxon>Coccidia</taxon>
        <taxon>Eucoccidiorida</taxon>
        <taxon>Eimeriorina</taxon>
        <taxon>Cryptosporidiidae</taxon>
        <taxon>Cryptosporidium</taxon>
    </lineage>
</organism>
<dbReference type="EC" id="6.1.1.20" evidence="4"/>
<dbReference type="STRING" id="353152.Q5CVP2"/>
<dbReference type="InterPro" id="IPR045060">
    <property type="entry name" value="Phe-tRNA-ligase_IIc_bsu"/>
</dbReference>
<dbReference type="Gene3D" id="3.30.930.10">
    <property type="entry name" value="Bira Bifunctional Protein, Domain 2"/>
    <property type="match status" value="1"/>
</dbReference>
<dbReference type="InterPro" id="IPR041616">
    <property type="entry name" value="PheRS_beta_core"/>
</dbReference>
<dbReference type="NCBIfam" id="TIGR00471">
    <property type="entry name" value="pheT_arch"/>
    <property type="match status" value="1"/>
</dbReference>
<evidence type="ECO:0000256" key="10">
    <source>
        <dbReference type="ARBA" id="ARBA00022842"/>
    </source>
</evidence>
<dbReference type="InterPro" id="IPR045864">
    <property type="entry name" value="aa-tRNA-synth_II/BPL/LPL"/>
</dbReference>
<dbReference type="InParanoid" id="Q5CVP2"/>
<evidence type="ECO:0000256" key="13">
    <source>
        <dbReference type="ARBA" id="ARBA00033189"/>
    </source>
</evidence>
<dbReference type="PANTHER" id="PTHR10947:SF0">
    <property type="entry name" value="PHENYLALANINE--TRNA LIGASE BETA SUBUNIT"/>
    <property type="match status" value="1"/>
</dbReference>
<evidence type="ECO:0000256" key="8">
    <source>
        <dbReference type="ARBA" id="ARBA00022741"/>
    </source>
</evidence>
<evidence type="ECO:0000313" key="15">
    <source>
        <dbReference type="EMBL" id="EAK89709.1"/>
    </source>
</evidence>
<dbReference type="Pfam" id="PF18262">
    <property type="entry name" value="PhetRS_B1"/>
    <property type="match status" value="1"/>
</dbReference>
<feature type="domain" description="B5" evidence="14">
    <location>
        <begin position="335"/>
        <end position="414"/>
    </location>
</feature>
<evidence type="ECO:0000256" key="7">
    <source>
        <dbReference type="ARBA" id="ARBA00022723"/>
    </source>
</evidence>
<keyword evidence="8" id="KW-0547">Nucleotide-binding</keyword>
<evidence type="ECO:0000256" key="5">
    <source>
        <dbReference type="ARBA" id="ARBA00022490"/>
    </source>
</evidence>
<protein>
    <recommendedName>
        <fullName evidence="4">phenylalanine--tRNA ligase</fullName>
        <ecNumber evidence="4">6.1.1.20</ecNumber>
    </recommendedName>
    <alternativeName>
        <fullName evidence="13">Phenylalanyl-tRNA synthetase beta subunit</fullName>
    </alternativeName>
</protein>
<sequence length="679" mass="76718">NKTLLPQNSFIICKVPLSLIKCPKLLSLYTVKMPVISVSTRLLSSYLNKEVTSEWLDEVCFNFGLELDCIEFDEEIKDNVAKIEIPANRPDILCLEGLVIALGCFIGNSNIPLFNLKPKGNDQKIIVKRNVARVRPFILCAILRDLSFNEDVYKSFIDYQEKLHNNICRKRSLVSIGTHDLDMIEGPFYYDAKPHSEIKFVPLIGSTEVDGNQLLDLLNKHQQLKKYVSLVENEIFLPVVTDSNGIVLSVPPLINGSQSKITLNTKNVFIEVTATDYSRASIVLNQIVSSFSMYCKNKFEIEPVKVEYEHSTYPPFPHKYEVLANGNYHVVTPNLERLEFVVKASEASNLLGINPILDPIVTQSLLRKMMIDSEIIKDSESLKCFVPINRSDILHPVDIIEDIGISFGFNNIELKKSRFYELDKSSLMAEQVKRELSLLGISESLNWALCKHSDCFESLFRTENIKLKNLFESEVQYNLNCPPVVVKDAKTSEFEILRTTLIQSLLKTIASNKSLPLPQKIFEVGDVVILDNNTPSGSRNDKRVSIAYCNSSGSGLEEIHGFLDQLLSKLGLVAEYSLNEPNSIHPNIIGMYSLSEVNDPSFLPTRSVKITIQKVELNSCLKSIDIEKTMLNEQVVIGIMGVIHPKVLNNFSLTLPTSVLELRLEPIMNLWPDTFFYDE</sequence>
<keyword evidence="6 15" id="KW-0436">Ligase</keyword>
<keyword evidence="12 15" id="KW-0030">Aminoacyl-tRNA synthetase</keyword>
<dbReference type="AlphaFoldDB" id="Q5CVP2"/>
<dbReference type="SUPFAM" id="SSF55681">
    <property type="entry name" value="Class II aaRS and biotin synthetases"/>
    <property type="match status" value="1"/>
</dbReference>
<dbReference type="PROSITE" id="PS51483">
    <property type="entry name" value="B5"/>
    <property type="match status" value="1"/>
</dbReference>
<feature type="non-terminal residue" evidence="15">
    <location>
        <position position="1"/>
    </location>
</feature>
<dbReference type="InterPro" id="IPR005146">
    <property type="entry name" value="B3/B4_tRNA-bd"/>
</dbReference>
<dbReference type="EMBL" id="AAEE01000003">
    <property type="protein sequence ID" value="EAK89709.1"/>
    <property type="molecule type" value="Genomic_DNA"/>
</dbReference>
<dbReference type="GO" id="GO:0000287">
    <property type="term" value="F:magnesium ion binding"/>
    <property type="evidence" value="ECO:0007669"/>
    <property type="project" value="InterPro"/>
</dbReference>
<dbReference type="RefSeq" id="XP_627227.1">
    <property type="nucleotide sequence ID" value="XM_627227.1"/>
</dbReference>
<dbReference type="InterPro" id="IPR040659">
    <property type="entry name" value="PhetRS_B1"/>
</dbReference>
<accession>Q5CVP2</accession>
<dbReference type="OrthoDB" id="1698572at2759"/>
<evidence type="ECO:0000256" key="3">
    <source>
        <dbReference type="ARBA" id="ARBA00007438"/>
    </source>
</evidence>
<evidence type="ECO:0000256" key="1">
    <source>
        <dbReference type="ARBA" id="ARBA00001946"/>
    </source>
</evidence>
<proteinExistence type="inferred from homology"/>
<dbReference type="InterPro" id="IPR005147">
    <property type="entry name" value="tRNA_synthase_B5-dom"/>
</dbReference>
<dbReference type="FunFam" id="3.50.40.10:FF:000002">
    <property type="entry name" value="phenylalanine--tRNA ligase beta subunit"/>
    <property type="match status" value="1"/>
</dbReference>
<dbReference type="KEGG" id="cpv:cgd8_3320"/>
<gene>
    <name evidence="15" type="ORF">cgd8_3320</name>
</gene>